<keyword evidence="1" id="KW-1133">Transmembrane helix</keyword>
<organism evidence="3 4">
    <name type="scientific">Allomyces macrogynus (strain ATCC 38327)</name>
    <name type="common">Allomyces javanicus var. macrogynus</name>
    <dbReference type="NCBI Taxonomy" id="578462"/>
    <lineage>
        <taxon>Eukaryota</taxon>
        <taxon>Fungi</taxon>
        <taxon>Fungi incertae sedis</taxon>
        <taxon>Blastocladiomycota</taxon>
        <taxon>Blastocladiomycetes</taxon>
        <taxon>Blastocladiales</taxon>
        <taxon>Blastocladiaceae</taxon>
        <taxon>Allomyces</taxon>
    </lineage>
</organism>
<keyword evidence="4" id="KW-1185">Reference proteome</keyword>
<evidence type="ECO:0000313" key="4">
    <source>
        <dbReference type="Proteomes" id="UP000054350"/>
    </source>
</evidence>
<dbReference type="InterPro" id="IPR013658">
    <property type="entry name" value="SGL"/>
</dbReference>
<dbReference type="InterPro" id="IPR011042">
    <property type="entry name" value="6-blade_b-propeller_TolB-like"/>
</dbReference>
<dbReference type="Gene3D" id="2.120.10.30">
    <property type="entry name" value="TolB, C-terminal domain"/>
    <property type="match status" value="1"/>
</dbReference>
<sequence>MATRARVWFNRHAPHSLLFGQQKQSTLSAVEHAATKPSRMTLATSCLKLLAAVAAVLVALAATNWPMLVRKKDLWMPTRITRNLDKCSVLDTSLFGCEDIVVHGDYAYLACGDPVARDGWYPPALKFNKTTDTTMKDALYAYHVETKTMTRLAIHGYSGDMTLHGLNVFMHPITDASVTPTLSVFVVNHKRTGSCVDIYDHVVGSTDLHFVESVCDPLIRTPNAVAPISRKAFYVSNYLSGPEAEPKTIVLDMMLARRTSDIVFHGDDGTTRIVRQGLRGANGLAVSDDGMMLYMAESMSGEIHAYLRNPDHSLDLAAPPLWLSFFPDNLRLVPDGLAVAGPGAFVADGSGVPTVVAAIAQGKAREMYVDADGILMHGASVAAVHWPSRTVLVGGPVMKGVVACPWIEEGAEVGGETAGEAKEEL</sequence>
<dbReference type="SUPFAM" id="SSF63829">
    <property type="entry name" value="Calcium-dependent phosphotriesterase"/>
    <property type="match status" value="1"/>
</dbReference>
<dbReference type="OrthoDB" id="5307922at2759"/>
<protein>
    <recommendedName>
        <fullName evidence="2">SMP-30/Gluconolactonase/LRE-like region domain-containing protein</fullName>
    </recommendedName>
</protein>
<feature type="transmembrane region" description="Helical" evidence="1">
    <location>
        <begin position="49"/>
        <end position="69"/>
    </location>
</feature>
<accession>A0A0L0T908</accession>
<dbReference type="PANTHER" id="PTHR11799:SF12">
    <property type="entry name" value="PARAOXONASE-RELATED"/>
    <property type="match status" value="1"/>
</dbReference>
<feature type="domain" description="SMP-30/Gluconolactonase/LRE-like region" evidence="2">
    <location>
        <begin position="265"/>
        <end position="345"/>
    </location>
</feature>
<dbReference type="VEuPathDB" id="FungiDB:AMAG_15858"/>
<dbReference type="Pfam" id="PF08450">
    <property type="entry name" value="SGL"/>
    <property type="match status" value="1"/>
</dbReference>
<evidence type="ECO:0000256" key="1">
    <source>
        <dbReference type="SAM" id="Phobius"/>
    </source>
</evidence>
<reference evidence="4" key="2">
    <citation type="submission" date="2009-11" db="EMBL/GenBank/DDBJ databases">
        <title>The Genome Sequence of Allomyces macrogynus strain ATCC 38327.</title>
        <authorList>
            <consortium name="The Broad Institute Genome Sequencing Platform"/>
            <person name="Russ C."/>
            <person name="Cuomo C."/>
            <person name="Shea T."/>
            <person name="Young S.K."/>
            <person name="Zeng Q."/>
            <person name="Koehrsen M."/>
            <person name="Haas B."/>
            <person name="Borodovsky M."/>
            <person name="Guigo R."/>
            <person name="Alvarado L."/>
            <person name="Berlin A."/>
            <person name="Borenstein D."/>
            <person name="Chen Z."/>
            <person name="Engels R."/>
            <person name="Freedman E."/>
            <person name="Gellesch M."/>
            <person name="Goldberg J."/>
            <person name="Griggs A."/>
            <person name="Gujja S."/>
            <person name="Heiman D."/>
            <person name="Hepburn T."/>
            <person name="Howarth C."/>
            <person name="Jen D."/>
            <person name="Larson L."/>
            <person name="Lewis B."/>
            <person name="Mehta T."/>
            <person name="Park D."/>
            <person name="Pearson M."/>
            <person name="Roberts A."/>
            <person name="Saif S."/>
            <person name="Shenoy N."/>
            <person name="Sisk P."/>
            <person name="Stolte C."/>
            <person name="Sykes S."/>
            <person name="Walk T."/>
            <person name="White J."/>
            <person name="Yandava C."/>
            <person name="Burger G."/>
            <person name="Gray M.W."/>
            <person name="Holland P.W.H."/>
            <person name="King N."/>
            <person name="Lang F.B.F."/>
            <person name="Roger A.J."/>
            <person name="Ruiz-Trillo I."/>
            <person name="Lander E."/>
            <person name="Nusbaum C."/>
        </authorList>
    </citation>
    <scope>NUCLEOTIDE SEQUENCE [LARGE SCALE GENOMIC DNA]</scope>
    <source>
        <strain evidence="4">ATCC 38327</strain>
    </source>
</reference>
<gene>
    <name evidence="3" type="ORF">AMAG_15858</name>
</gene>
<dbReference type="eggNOG" id="ENOG502QUCT">
    <property type="taxonomic scope" value="Eukaryota"/>
</dbReference>
<dbReference type="EMBL" id="GG745370">
    <property type="protein sequence ID" value="KNE71200.1"/>
    <property type="molecule type" value="Genomic_DNA"/>
</dbReference>
<evidence type="ECO:0000259" key="2">
    <source>
        <dbReference type="Pfam" id="PF08450"/>
    </source>
</evidence>
<proteinExistence type="predicted"/>
<dbReference type="InterPro" id="IPR051288">
    <property type="entry name" value="Serum_paraoxonase/arylesterase"/>
</dbReference>
<dbReference type="PANTHER" id="PTHR11799">
    <property type="entry name" value="PARAOXONASE"/>
    <property type="match status" value="1"/>
</dbReference>
<keyword evidence="1" id="KW-0812">Transmembrane</keyword>
<keyword evidence="1" id="KW-0472">Membrane</keyword>
<reference evidence="3 4" key="1">
    <citation type="submission" date="2009-11" db="EMBL/GenBank/DDBJ databases">
        <title>Annotation of Allomyces macrogynus ATCC 38327.</title>
        <authorList>
            <consortium name="The Broad Institute Genome Sequencing Platform"/>
            <person name="Russ C."/>
            <person name="Cuomo C."/>
            <person name="Burger G."/>
            <person name="Gray M.W."/>
            <person name="Holland P.W.H."/>
            <person name="King N."/>
            <person name="Lang F.B.F."/>
            <person name="Roger A.J."/>
            <person name="Ruiz-Trillo I."/>
            <person name="Young S.K."/>
            <person name="Zeng Q."/>
            <person name="Gargeya S."/>
            <person name="Fitzgerald M."/>
            <person name="Haas B."/>
            <person name="Abouelleil A."/>
            <person name="Alvarado L."/>
            <person name="Arachchi H.M."/>
            <person name="Berlin A."/>
            <person name="Chapman S.B."/>
            <person name="Gearin G."/>
            <person name="Goldberg J."/>
            <person name="Griggs A."/>
            <person name="Gujja S."/>
            <person name="Hansen M."/>
            <person name="Heiman D."/>
            <person name="Howarth C."/>
            <person name="Larimer J."/>
            <person name="Lui A."/>
            <person name="MacDonald P.J.P."/>
            <person name="McCowen C."/>
            <person name="Montmayeur A."/>
            <person name="Murphy C."/>
            <person name="Neiman D."/>
            <person name="Pearson M."/>
            <person name="Priest M."/>
            <person name="Roberts A."/>
            <person name="Saif S."/>
            <person name="Shea T."/>
            <person name="Sisk P."/>
            <person name="Stolte C."/>
            <person name="Sykes S."/>
            <person name="Wortman J."/>
            <person name="Nusbaum C."/>
            <person name="Birren B."/>
        </authorList>
    </citation>
    <scope>NUCLEOTIDE SEQUENCE [LARGE SCALE GENOMIC DNA]</scope>
    <source>
        <strain evidence="3 4">ATCC 38327</strain>
    </source>
</reference>
<dbReference type="Proteomes" id="UP000054350">
    <property type="component" value="Unassembled WGS sequence"/>
</dbReference>
<evidence type="ECO:0000313" key="3">
    <source>
        <dbReference type="EMBL" id="KNE71200.1"/>
    </source>
</evidence>
<name>A0A0L0T908_ALLM3</name>
<dbReference type="AlphaFoldDB" id="A0A0L0T908"/>